<dbReference type="Pfam" id="PF03724">
    <property type="entry name" value="META"/>
    <property type="match status" value="2"/>
</dbReference>
<dbReference type="RefSeq" id="WP_264245087.1">
    <property type="nucleotide sequence ID" value="NZ_CP107567.1"/>
</dbReference>
<evidence type="ECO:0000313" key="3">
    <source>
        <dbReference type="EMBL" id="UYQ63098.1"/>
    </source>
</evidence>
<dbReference type="PANTHER" id="PTHR35535:SF2">
    <property type="entry name" value="DUF306 DOMAIN-CONTAINING PROTEIN"/>
    <property type="match status" value="1"/>
</dbReference>
<dbReference type="Proteomes" id="UP001163878">
    <property type="component" value="Chromosome"/>
</dbReference>
<dbReference type="Gene3D" id="2.40.128.270">
    <property type="match status" value="2"/>
</dbReference>
<dbReference type="InterPro" id="IPR053147">
    <property type="entry name" value="Hsp_HslJ-like"/>
</dbReference>
<evidence type="ECO:0000313" key="4">
    <source>
        <dbReference type="Proteomes" id="UP001163878"/>
    </source>
</evidence>
<organism evidence="3 4">
    <name type="scientific">Streptomyces peucetius</name>
    <dbReference type="NCBI Taxonomy" id="1950"/>
    <lineage>
        <taxon>Bacteria</taxon>
        <taxon>Bacillati</taxon>
        <taxon>Actinomycetota</taxon>
        <taxon>Actinomycetes</taxon>
        <taxon>Kitasatosporales</taxon>
        <taxon>Streptomycetaceae</taxon>
        <taxon>Streptomyces</taxon>
    </lineage>
</organism>
<keyword evidence="4" id="KW-1185">Reference proteome</keyword>
<feature type="domain" description="DUF306" evidence="2">
    <location>
        <begin position="152"/>
        <end position="261"/>
    </location>
</feature>
<feature type="chain" id="PRO_5046919323" evidence="1">
    <location>
        <begin position="22"/>
        <end position="272"/>
    </location>
</feature>
<evidence type="ECO:0000259" key="2">
    <source>
        <dbReference type="Pfam" id="PF03724"/>
    </source>
</evidence>
<feature type="domain" description="DUF306" evidence="2">
    <location>
        <begin position="40"/>
        <end position="144"/>
    </location>
</feature>
<protein>
    <submittedName>
        <fullName evidence="3">META domain-containing protein</fullName>
    </submittedName>
</protein>
<accession>A0ABY6I846</accession>
<sequence>MRTKLSISVTALAVVALAACGAESGSGPGSGGGTVQPDVPVTGVHWSVDSVTVDGRRTAAPADAHVEITDEGRAQGNYGCNHFGADVKVEGDTIIVQPAEMTEMACEEKVQNFEDMLRAALTGRLRADLTDGRLTLTTQKGDSITLTSEPPAPLVGTRWTVNSLVSGDTAASLPAGAEDKAYLTFGKDGSVAGSLGCNRFTSTAEVSEDSITFGRLAATKKLCEGPEMDLERKMVKVFEGTVAYELNHRSLTLTGPDGEGFAALATDLPGEK</sequence>
<reference evidence="3" key="1">
    <citation type="submission" date="2022-10" db="EMBL/GenBank/DDBJ databases">
        <title>Cytochrome P450 Catalyzes Benzene Ring Formation in the Biosynthesis of Trialkyl-Substituted Aromatic Polyketides.</title>
        <authorList>
            <person name="Zhao E."/>
            <person name="Ge H."/>
        </authorList>
    </citation>
    <scope>NUCLEOTIDE SEQUENCE</scope>
    <source>
        <strain evidence="3">NA0869</strain>
    </source>
</reference>
<feature type="signal peptide" evidence="1">
    <location>
        <begin position="1"/>
        <end position="21"/>
    </location>
</feature>
<dbReference type="InterPro" id="IPR005184">
    <property type="entry name" value="DUF306_Meta_HslJ"/>
</dbReference>
<dbReference type="EMBL" id="CP107567">
    <property type="protein sequence ID" value="UYQ63098.1"/>
    <property type="molecule type" value="Genomic_DNA"/>
</dbReference>
<name>A0ABY6I846_STRPE</name>
<dbReference type="PANTHER" id="PTHR35535">
    <property type="entry name" value="HEAT SHOCK PROTEIN HSLJ"/>
    <property type="match status" value="1"/>
</dbReference>
<dbReference type="PROSITE" id="PS51257">
    <property type="entry name" value="PROKAR_LIPOPROTEIN"/>
    <property type="match status" value="1"/>
</dbReference>
<proteinExistence type="predicted"/>
<dbReference type="InterPro" id="IPR038670">
    <property type="entry name" value="HslJ-like_sf"/>
</dbReference>
<gene>
    <name evidence="3" type="ORF">OGH68_17470</name>
</gene>
<keyword evidence="1" id="KW-0732">Signal</keyword>
<evidence type="ECO:0000256" key="1">
    <source>
        <dbReference type="SAM" id="SignalP"/>
    </source>
</evidence>